<dbReference type="SMART" id="SM00558">
    <property type="entry name" value="JmjC"/>
    <property type="match status" value="1"/>
</dbReference>
<dbReference type="PANTHER" id="PTHR12461">
    <property type="entry name" value="HYPOXIA-INDUCIBLE FACTOR 1 ALPHA INHIBITOR-RELATED"/>
    <property type="match status" value="1"/>
</dbReference>
<proteinExistence type="predicted"/>
<comment type="caution">
    <text evidence="2">The sequence shown here is derived from an EMBL/GenBank/DDBJ whole genome shotgun (WGS) entry which is preliminary data.</text>
</comment>
<dbReference type="SUPFAM" id="SSF51197">
    <property type="entry name" value="Clavaminate synthase-like"/>
    <property type="match status" value="1"/>
</dbReference>
<accession>A0ABV7EBJ7</accession>
<keyword evidence="3" id="KW-1185">Reference proteome</keyword>
<organism evidence="2 3">
    <name type="scientific">Alteraurantiacibacter palmitatis</name>
    <dbReference type="NCBI Taxonomy" id="2054628"/>
    <lineage>
        <taxon>Bacteria</taxon>
        <taxon>Pseudomonadati</taxon>
        <taxon>Pseudomonadota</taxon>
        <taxon>Alphaproteobacteria</taxon>
        <taxon>Sphingomonadales</taxon>
        <taxon>Erythrobacteraceae</taxon>
        <taxon>Alteraurantiacibacter</taxon>
    </lineage>
</organism>
<dbReference type="RefSeq" id="WP_336924309.1">
    <property type="nucleotide sequence ID" value="NZ_JBANRO010000001.1"/>
</dbReference>
<dbReference type="Proteomes" id="UP001595456">
    <property type="component" value="Unassembled WGS sequence"/>
</dbReference>
<dbReference type="PANTHER" id="PTHR12461:SF105">
    <property type="entry name" value="HYPOXIA-INDUCIBLE FACTOR 1-ALPHA INHIBITOR"/>
    <property type="match status" value="1"/>
</dbReference>
<dbReference type="InterPro" id="IPR014710">
    <property type="entry name" value="RmlC-like_jellyroll"/>
</dbReference>
<evidence type="ECO:0000313" key="2">
    <source>
        <dbReference type="EMBL" id="MFC3099223.1"/>
    </source>
</evidence>
<dbReference type="InterPro" id="IPR003347">
    <property type="entry name" value="JmjC_dom"/>
</dbReference>
<dbReference type="Gene3D" id="2.60.120.10">
    <property type="entry name" value="Jelly Rolls"/>
    <property type="match status" value="1"/>
</dbReference>
<evidence type="ECO:0000259" key="1">
    <source>
        <dbReference type="PROSITE" id="PS51184"/>
    </source>
</evidence>
<dbReference type="EMBL" id="JBHRST010000022">
    <property type="protein sequence ID" value="MFC3099223.1"/>
    <property type="molecule type" value="Genomic_DNA"/>
</dbReference>
<dbReference type="InterPro" id="IPR041667">
    <property type="entry name" value="Cupin_8"/>
</dbReference>
<dbReference type="PROSITE" id="PS51184">
    <property type="entry name" value="JMJC"/>
    <property type="match status" value="1"/>
</dbReference>
<evidence type="ECO:0000313" key="3">
    <source>
        <dbReference type="Proteomes" id="UP001595456"/>
    </source>
</evidence>
<sequence>MGEWGTPVRRLTGIAPDAIPYADLFAAGQPVVLEGLARDWPLVQAGLAGADTAARYLARFAGDAPVTLFTAPAETGGRFHYTAQMDGLNFAATRAALPDVLAQVLAGLDDPAAPALYVGSTDLDRFLPGFRAENDLPLTHPDFAVKPVLASIWIGNRTTASAHYDISNNIACCLVGRRRFTLFPPDQVANLYPGPLEPTPGGQVVTMVDFRDPDLARFPRFARAMEVALVADLEPGDVLYYPALWWHQVDALDGFNAMVNYWWNAVPAHIDTPQTTLLHALLSLRDRPAHEKAAWRELFDYYVFGESEMAGAHLPEGARGPLGPMTEMTARRLRAQVLHRLNR</sequence>
<reference evidence="3" key="1">
    <citation type="journal article" date="2019" name="Int. J. Syst. Evol. Microbiol.">
        <title>The Global Catalogue of Microorganisms (GCM) 10K type strain sequencing project: providing services to taxonomists for standard genome sequencing and annotation.</title>
        <authorList>
            <consortium name="The Broad Institute Genomics Platform"/>
            <consortium name="The Broad Institute Genome Sequencing Center for Infectious Disease"/>
            <person name="Wu L."/>
            <person name="Ma J."/>
        </authorList>
    </citation>
    <scope>NUCLEOTIDE SEQUENCE [LARGE SCALE GENOMIC DNA]</scope>
    <source>
        <strain evidence="3">KCTC 52607</strain>
    </source>
</reference>
<feature type="domain" description="JmjC" evidence="1">
    <location>
        <begin position="116"/>
        <end position="281"/>
    </location>
</feature>
<name>A0ABV7EBJ7_9SPHN</name>
<protein>
    <submittedName>
        <fullName evidence="2">Cupin-like domain-containing protein</fullName>
    </submittedName>
</protein>
<dbReference type="Pfam" id="PF13621">
    <property type="entry name" value="Cupin_8"/>
    <property type="match status" value="1"/>
</dbReference>
<gene>
    <name evidence="2" type="ORF">ACFODU_15605</name>
</gene>